<evidence type="ECO:0000313" key="3">
    <source>
        <dbReference type="Proteomes" id="UP000281474"/>
    </source>
</evidence>
<dbReference type="SUPFAM" id="SSF160631">
    <property type="entry name" value="SMI1/KNR4-like"/>
    <property type="match status" value="1"/>
</dbReference>
<dbReference type="RefSeq" id="WP_121838479.1">
    <property type="nucleotide sequence ID" value="NZ_ML014768.1"/>
</dbReference>
<dbReference type="AlphaFoldDB" id="A0A3L8Q1K8"/>
<evidence type="ECO:0000313" key="2">
    <source>
        <dbReference type="EMBL" id="RLV60192.1"/>
    </source>
</evidence>
<dbReference type="SMART" id="SM00860">
    <property type="entry name" value="SMI1_KNR4"/>
    <property type="match status" value="1"/>
</dbReference>
<dbReference type="Gene3D" id="3.40.1580.10">
    <property type="entry name" value="SMI1/KNR4-like"/>
    <property type="match status" value="1"/>
</dbReference>
<dbReference type="InterPro" id="IPR018958">
    <property type="entry name" value="Knr4/Smi1-like_dom"/>
</dbReference>
<dbReference type="EMBL" id="QZEI01000019">
    <property type="protein sequence ID" value="RLV60192.1"/>
    <property type="molecule type" value="Genomic_DNA"/>
</dbReference>
<proteinExistence type="predicted"/>
<name>A0A3L8Q1K8_9GAMM</name>
<dbReference type="InterPro" id="IPR037883">
    <property type="entry name" value="Knr4/Smi1-like_sf"/>
</dbReference>
<gene>
    <name evidence="2" type="ORF">D5018_07960</name>
</gene>
<accession>A0A3L8Q1K8</accession>
<reference evidence="2 3" key="1">
    <citation type="submission" date="2018-09" db="EMBL/GenBank/DDBJ databases">
        <title>Phylogeny of the Shewanellaceae, and recommendation for two new genera, Pseudoshewanella and Parashewanella.</title>
        <authorList>
            <person name="Wang G."/>
        </authorList>
    </citation>
    <scope>NUCLEOTIDE SEQUENCE [LARGE SCALE GENOMIC DNA]</scope>
    <source>
        <strain evidence="2 3">C51</strain>
    </source>
</reference>
<dbReference type="OrthoDB" id="8456590at2"/>
<sequence>MNDILEKLQQRNQQTTFPLELPTFEQLVEIEEQILIPLPQDLKTYLLEGSDVLFGHLEPVTAADPSTHTYLPEVTSYAWSIGLPREMIAICQQGDDFYCIDQVGQVHFWRDGRMTAQWETLWDWIEEVWLGE</sequence>
<organism evidence="2 3">
    <name type="scientific">Parashewanella curva</name>
    <dbReference type="NCBI Taxonomy" id="2338552"/>
    <lineage>
        <taxon>Bacteria</taxon>
        <taxon>Pseudomonadati</taxon>
        <taxon>Pseudomonadota</taxon>
        <taxon>Gammaproteobacteria</taxon>
        <taxon>Alteromonadales</taxon>
        <taxon>Shewanellaceae</taxon>
        <taxon>Parashewanella</taxon>
    </lineage>
</organism>
<dbReference type="Proteomes" id="UP000281474">
    <property type="component" value="Unassembled WGS sequence"/>
</dbReference>
<comment type="caution">
    <text evidence="2">The sequence shown here is derived from an EMBL/GenBank/DDBJ whole genome shotgun (WGS) entry which is preliminary data.</text>
</comment>
<keyword evidence="3" id="KW-1185">Reference proteome</keyword>
<protein>
    <submittedName>
        <fullName evidence="2">SMI1/KNR4 family protein</fullName>
    </submittedName>
</protein>
<dbReference type="Pfam" id="PF14567">
    <property type="entry name" value="SUKH_5"/>
    <property type="match status" value="1"/>
</dbReference>
<feature type="domain" description="Knr4/Smi1-like" evidence="1">
    <location>
        <begin position="21"/>
        <end position="127"/>
    </location>
</feature>
<evidence type="ECO:0000259" key="1">
    <source>
        <dbReference type="SMART" id="SM00860"/>
    </source>
</evidence>